<dbReference type="PANTHER" id="PTHR24055">
    <property type="entry name" value="MITOGEN-ACTIVATED PROTEIN KINASE"/>
    <property type="match status" value="1"/>
</dbReference>
<keyword evidence="1" id="KW-0547">Nucleotide-binding</keyword>
<dbReference type="AlphaFoldDB" id="A0A448Z854"/>
<name>A0A448Z854_9STRA</name>
<dbReference type="Proteomes" id="UP000291116">
    <property type="component" value="Unassembled WGS sequence"/>
</dbReference>
<protein>
    <recommendedName>
        <fullName evidence="5">Protein kinase domain-containing protein</fullName>
    </recommendedName>
</protein>
<evidence type="ECO:0000313" key="4">
    <source>
        <dbReference type="Proteomes" id="UP000291116"/>
    </source>
</evidence>
<keyword evidence="4" id="KW-1185">Reference proteome</keyword>
<evidence type="ECO:0000313" key="3">
    <source>
        <dbReference type="EMBL" id="VEU38210.1"/>
    </source>
</evidence>
<dbReference type="GO" id="GO:0005524">
    <property type="term" value="F:ATP binding"/>
    <property type="evidence" value="ECO:0007669"/>
    <property type="project" value="UniProtKB-KW"/>
</dbReference>
<dbReference type="InterPro" id="IPR050117">
    <property type="entry name" value="MAPK"/>
</dbReference>
<dbReference type="OrthoDB" id="192887at2759"/>
<evidence type="ECO:0008006" key="5">
    <source>
        <dbReference type="Google" id="ProtNLM"/>
    </source>
</evidence>
<accession>A0A448Z854</accession>
<gene>
    <name evidence="3" type="ORF">PSNMU_V1.4_AUG-EV-PASAV3_0050490</name>
</gene>
<evidence type="ECO:0000256" key="2">
    <source>
        <dbReference type="ARBA" id="ARBA00022840"/>
    </source>
</evidence>
<evidence type="ECO:0000256" key="1">
    <source>
        <dbReference type="ARBA" id="ARBA00022741"/>
    </source>
</evidence>
<sequence>MQEGSVPGYQDRTPLFPGGACYPLSGDADNVGRLDQLNVIFNVIGTPSNEDIASLGKANEYIKTLKPIKPKSLEDIYPAADSHALDLLHRMLKFNPKERCTAEEALNHIFFSGIRREEMETSVGKPMESPEFLNEQEIDIEVLKQKVYNEVLWFRDNQRHLDASIQTIRADQQRDTE</sequence>
<dbReference type="SUPFAM" id="SSF56112">
    <property type="entry name" value="Protein kinase-like (PK-like)"/>
    <property type="match status" value="1"/>
</dbReference>
<dbReference type="Gene3D" id="3.30.200.20">
    <property type="entry name" value="Phosphorylase Kinase, domain 1"/>
    <property type="match status" value="1"/>
</dbReference>
<reference evidence="3 4" key="1">
    <citation type="submission" date="2019-01" db="EMBL/GenBank/DDBJ databases">
        <authorList>
            <person name="Ferrante I. M."/>
        </authorList>
    </citation>
    <scope>NUCLEOTIDE SEQUENCE [LARGE SCALE GENOMIC DNA]</scope>
    <source>
        <strain evidence="3 4">B856</strain>
    </source>
</reference>
<organism evidence="3 4">
    <name type="scientific">Pseudo-nitzschia multistriata</name>
    <dbReference type="NCBI Taxonomy" id="183589"/>
    <lineage>
        <taxon>Eukaryota</taxon>
        <taxon>Sar</taxon>
        <taxon>Stramenopiles</taxon>
        <taxon>Ochrophyta</taxon>
        <taxon>Bacillariophyta</taxon>
        <taxon>Bacillariophyceae</taxon>
        <taxon>Bacillariophycidae</taxon>
        <taxon>Bacillariales</taxon>
        <taxon>Bacillariaceae</taxon>
        <taxon>Pseudo-nitzschia</taxon>
    </lineage>
</organism>
<dbReference type="Gene3D" id="1.10.510.10">
    <property type="entry name" value="Transferase(Phosphotransferase) domain 1"/>
    <property type="match status" value="1"/>
</dbReference>
<proteinExistence type="predicted"/>
<keyword evidence="2" id="KW-0067">ATP-binding</keyword>
<dbReference type="InterPro" id="IPR011009">
    <property type="entry name" value="Kinase-like_dom_sf"/>
</dbReference>
<dbReference type="EMBL" id="CAACVS010000159">
    <property type="protein sequence ID" value="VEU38210.1"/>
    <property type="molecule type" value="Genomic_DNA"/>
</dbReference>